<dbReference type="OrthoDB" id="6159439at2759"/>
<organism evidence="10 11">
    <name type="scientific">Patiria miniata</name>
    <name type="common">Bat star</name>
    <name type="synonym">Asterina miniata</name>
    <dbReference type="NCBI Taxonomy" id="46514"/>
    <lineage>
        <taxon>Eukaryota</taxon>
        <taxon>Metazoa</taxon>
        <taxon>Echinodermata</taxon>
        <taxon>Eleutherozoa</taxon>
        <taxon>Asterozoa</taxon>
        <taxon>Asteroidea</taxon>
        <taxon>Valvatacea</taxon>
        <taxon>Valvatida</taxon>
        <taxon>Asterinidae</taxon>
        <taxon>Patiria</taxon>
    </lineage>
</organism>
<evidence type="ECO:0000256" key="6">
    <source>
        <dbReference type="PROSITE-ProRule" id="PRU00108"/>
    </source>
</evidence>
<evidence type="ECO:0000256" key="2">
    <source>
        <dbReference type="ARBA" id="ARBA00022473"/>
    </source>
</evidence>
<reference evidence="10" key="1">
    <citation type="submission" date="2022-11" db="UniProtKB">
        <authorList>
            <consortium name="EnsemblMetazoa"/>
        </authorList>
    </citation>
    <scope>IDENTIFICATION</scope>
</reference>
<accession>A0A913ZGV8</accession>
<dbReference type="Gene3D" id="1.10.10.60">
    <property type="entry name" value="Homeodomain-like"/>
    <property type="match status" value="1"/>
</dbReference>
<evidence type="ECO:0000256" key="1">
    <source>
        <dbReference type="ARBA" id="ARBA00004123"/>
    </source>
</evidence>
<dbReference type="PROSITE" id="PS50071">
    <property type="entry name" value="HOMEOBOX_2"/>
    <property type="match status" value="1"/>
</dbReference>
<evidence type="ECO:0000256" key="5">
    <source>
        <dbReference type="ARBA" id="ARBA00023242"/>
    </source>
</evidence>
<sequence length="296" mass="33138">MSKSPGLDSLQQHRQVTTCSTDISSERCTIRKDIIADDLNSCREEECQSASWSSANRSDNKRFVAECVARAGLSTAKRKQRRYRTTFNADQLEELERAFCKTHYPDVFTREDLAMRVDLTEARVQVWFQNRRAKWRKLEKQSVRQSSLTCGYLAPVAPSAAPHLFLHPGLNHPSYAFQPSSDSAGIPAALLAGFIPKPAYYPLHSGLASSSAAMHPLGFQPPRLSMWCPTVSMLPRMKSEERLEPPASFRSHVTPKQSVEVPTDRHSFSIASLRLKAHHHQASGKGRDSILCDSVC</sequence>
<feature type="DNA-binding region" description="Homeobox" evidence="6">
    <location>
        <begin position="80"/>
        <end position="139"/>
    </location>
</feature>
<feature type="domain" description="Homeobox" evidence="9">
    <location>
        <begin position="78"/>
        <end position="138"/>
    </location>
</feature>
<dbReference type="GeneID" id="119723848"/>
<evidence type="ECO:0000313" key="10">
    <source>
        <dbReference type="EnsemblMetazoa" id="XP_038050654.1"/>
    </source>
</evidence>
<dbReference type="SMART" id="SM00389">
    <property type="entry name" value="HOX"/>
    <property type="match status" value="1"/>
</dbReference>
<dbReference type="CDD" id="cd00086">
    <property type="entry name" value="homeodomain"/>
    <property type="match status" value="1"/>
</dbReference>
<dbReference type="OMA" id="CTIRKDI"/>
<dbReference type="PANTHER" id="PTHR24329">
    <property type="entry name" value="HOMEOBOX PROTEIN ARISTALESS"/>
    <property type="match status" value="1"/>
</dbReference>
<feature type="region of interest" description="Disordered" evidence="8">
    <location>
        <begin position="242"/>
        <end position="261"/>
    </location>
</feature>
<evidence type="ECO:0000256" key="8">
    <source>
        <dbReference type="SAM" id="MobiDB-lite"/>
    </source>
</evidence>
<dbReference type="FunFam" id="1.10.10.60:FF:000102">
    <property type="entry name" value="Aristaless related homeobox"/>
    <property type="match status" value="1"/>
</dbReference>
<dbReference type="GO" id="GO:0000977">
    <property type="term" value="F:RNA polymerase II transcription regulatory region sequence-specific DNA binding"/>
    <property type="evidence" value="ECO:0007669"/>
    <property type="project" value="TreeGrafter"/>
</dbReference>
<dbReference type="GO" id="GO:0000981">
    <property type="term" value="F:DNA-binding transcription factor activity, RNA polymerase II-specific"/>
    <property type="evidence" value="ECO:0007669"/>
    <property type="project" value="InterPro"/>
</dbReference>
<keyword evidence="11" id="KW-1185">Reference proteome</keyword>
<evidence type="ECO:0000256" key="4">
    <source>
        <dbReference type="ARBA" id="ARBA00023155"/>
    </source>
</evidence>
<dbReference type="GO" id="GO:0005634">
    <property type="term" value="C:nucleus"/>
    <property type="evidence" value="ECO:0007669"/>
    <property type="project" value="UniProtKB-SubCell"/>
</dbReference>
<keyword evidence="5 6" id="KW-0539">Nucleus</keyword>
<dbReference type="RefSeq" id="XP_038050654.1">
    <property type="nucleotide sequence ID" value="XM_038194726.1"/>
</dbReference>
<evidence type="ECO:0000259" key="9">
    <source>
        <dbReference type="PROSITE" id="PS50071"/>
    </source>
</evidence>
<dbReference type="Proteomes" id="UP000887568">
    <property type="component" value="Unplaced"/>
</dbReference>
<dbReference type="AlphaFoldDB" id="A0A913ZGV8"/>
<dbReference type="InterPro" id="IPR017970">
    <property type="entry name" value="Homeobox_CS"/>
</dbReference>
<evidence type="ECO:0000256" key="3">
    <source>
        <dbReference type="ARBA" id="ARBA00023125"/>
    </source>
</evidence>
<evidence type="ECO:0000313" key="11">
    <source>
        <dbReference type="Proteomes" id="UP000887568"/>
    </source>
</evidence>
<dbReference type="SUPFAM" id="SSF46689">
    <property type="entry name" value="Homeodomain-like"/>
    <property type="match status" value="1"/>
</dbReference>
<dbReference type="InterPro" id="IPR009057">
    <property type="entry name" value="Homeodomain-like_sf"/>
</dbReference>
<proteinExistence type="predicted"/>
<protein>
    <recommendedName>
        <fullName evidence="9">Homeobox domain-containing protein</fullName>
    </recommendedName>
</protein>
<keyword evidence="4 6" id="KW-0371">Homeobox</keyword>
<comment type="subcellular location">
    <subcellularLocation>
        <location evidence="1 6 7">Nucleus</location>
    </subcellularLocation>
</comment>
<dbReference type="Pfam" id="PF00046">
    <property type="entry name" value="Homeodomain"/>
    <property type="match status" value="1"/>
</dbReference>
<dbReference type="InterPro" id="IPR001356">
    <property type="entry name" value="HD"/>
</dbReference>
<keyword evidence="3 6" id="KW-0238">DNA-binding</keyword>
<dbReference type="PROSITE" id="PS00027">
    <property type="entry name" value="HOMEOBOX_1"/>
    <property type="match status" value="1"/>
</dbReference>
<keyword evidence="2" id="KW-0217">Developmental protein</keyword>
<evidence type="ECO:0000256" key="7">
    <source>
        <dbReference type="RuleBase" id="RU000682"/>
    </source>
</evidence>
<dbReference type="PANTHER" id="PTHR24329:SF543">
    <property type="entry name" value="FI01017P-RELATED"/>
    <property type="match status" value="1"/>
</dbReference>
<dbReference type="EnsemblMetazoa" id="XM_038194726.1">
    <property type="protein sequence ID" value="XP_038050654.1"/>
    <property type="gene ID" value="LOC119723848"/>
</dbReference>
<name>A0A913ZGV8_PATMI</name>
<dbReference type="InterPro" id="IPR050649">
    <property type="entry name" value="Paired_Homeobox_TFs"/>
</dbReference>